<keyword evidence="10" id="KW-1185">Reference proteome</keyword>
<keyword evidence="3 6" id="KW-0812">Transmembrane</keyword>
<evidence type="ECO:0000256" key="1">
    <source>
        <dbReference type="ARBA" id="ARBA00004141"/>
    </source>
</evidence>
<dbReference type="GO" id="GO:0022857">
    <property type="term" value="F:transmembrane transporter activity"/>
    <property type="evidence" value="ECO:0007669"/>
    <property type="project" value="InterPro"/>
</dbReference>
<evidence type="ECO:0000313" key="10">
    <source>
        <dbReference type="Proteomes" id="UP000325577"/>
    </source>
</evidence>
<feature type="transmembrane region" description="Helical" evidence="6">
    <location>
        <begin position="188"/>
        <end position="209"/>
    </location>
</feature>
<feature type="transmembrane region" description="Helical" evidence="6">
    <location>
        <begin position="225"/>
        <end position="246"/>
    </location>
</feature>
<reference evidence="9 10" key="1">
    <citation type="submission" date="2019-09" db="EMBL/GenBank/DDBJ databases">
        <title>A chromosome-level genome assembly of the Chinese tupelo Nyssa sinensis.</title>
        <authorList>
            <person name="Yang X."/>
            <person name="Kang M."/>
            <person name="Yang Y."/>
            <person name="Xiong H."/>
            <person name="Wang M."/>
            <person name="Zhang Z."/>
            <person name="Wang Z."/>
            <person name="Wu H."/>
            <person name="Ma T."/>
            <person name="Liu J."/>
            <person name="Xi Z."/>
        </authorList>
    </citation>
    <scope>NUCLEOTIDE SEQUENCE [LARGE SCALE GENOMIC DNA]</scope>
    <source>
        <strain evidence="9">J267</strain>
        <tissue evidence="9">Leaf</tissue>
    </source>
</reference>
<evidence type="ECO:0000256" key="5">
    <source>
        <dbReference type="ARBA" id="ARBA00023136"/>
    </source>
</evidence>
<dbReference type="Proteomes" id="UP000325577">
    <property type="component" value="Linkage Group LG14"/>
</dbReference>
<keyword evidence="5 6" id="KW-0472">Membrane</keyword>
<evidence type="ECO:0000256" key="2">
    <source>
        <dbReference type="ARBA" id="ARBA00007635"/>
    </source>
</evidence>
<sequence>MSSQLYNQAKPYLAVIFLQFGRAGMNIIAKFALNGGMSQYTFAVYRNVIATVVFAPFALVLEKKVRPRMTFSIFFNIMLLSLLEPVIDQNLYYAGMKLEKVNIRRLHSQAKVVGTLVTLGGAMIMTLIKGLIIGLPWTKYKSYEQSPTSAANQQDSIKGALMITAGCFCWATFHILQAITLKSYPAELSLTSLICMMGALQGTALTLIVEKGNTAIWSIHWDTKLIAALYGGIISSGVTYYVSAVIMRRKGPVFVTAFNPLSMVIVAIIGTFILSEQVYLGRVLGAVFIVMGLYLTLWGKSKDKNSSNSDSEMVAPMDQEKASMGDVKETSYQESVSVSKAKPADEAV</sequence>
<accession>A0A5J5B9X1</accession>
<feature type="compositionally biased region" description="Basic and acidic residues" evidence="7">
    <location>
        <begin position="318"/>
        <end position="331"/>
    </location>
</feature>
<dbReference type="GO" id="GO:0016020">
    <property type="term" value="C:membrane"/>
    <property type="evidence" value="ECO:0007669"/>
    <property type="project" value="UniProtKB-SubCell"/>
</dbReference>
<protein>
    <recommendedName>
        <fullName evidence="6">WAT1-related protein</fullName>
    </recommendedName>
</protein>
<dbReference type="Pfam" id="PF00892">
    <property type="entry name" value="EamA"/>
    <property type="match status" value="1"/>
</dbReference>
<feature type="transmembrane region" description="Helical" evidence="6">
    <location>
        <begin position="253"/>
        <end position="273"/>
    </location>
</feature>
<dbReference type="OrthoDB" id="1728340at2759"/>
<feature type="domain" description="EamA" evidence="8">
    <location>
        <begin position="158"/>
        <end position="297"/>
    </location>
</feature>
<name>A0A5J5B9X1_9ASTE</name>
<gene>
    <name evidence="9" type="ORF">F0562_026121</name>
</gene>
<proteinExistence type="inferred from homology"/>
<dbReference type="PANTHER" id="PTHR31218">
    <property type="entry name" value="WAT1-RELATED PROTEIN"/>
    <property type="match status" value="1"/>
</dbReference>
<feature type="transmembrane region" description="Helical" evidence="6">
    <location>
        <begin position="44"/>
        <end position="61"/>
    </location>
</feature>
<organism evidence="9 10">
    <name type="scientific">Nyssa sinensis</name>
    <dbReference type="NCBI Taxonomy" id="561372"/>
    <lineage>
        <taxon>Eukaryota</taxon>
        <taxon>Viridiplantae</taxon>
        <taxon>Streptophyta</taxon>
        <taxon>Embryophyta</taxon>
        <taxon>Tracheophyta</taxon>
        <taxon>Spermatophyta</taxon>
        <taxon>Magnoliopsida</taxon>
        <taxon>eudicotyledons</taxon>
        <taxon>Gunneridae</taxon>
        <taxon>Pentapetalae</taxon>
        <taxon>asterids</taxon>
        <taxon>Cornales</taxon>
        <taxon>Nyssaceae</taxon>
        <taxon>Nyssa</taxon>
    </lineage>
</organism>
<evidence type="ECO:0000256" key="7">
    <source>
        <dbReference type="SAM" id="MobiDB-lite"/>
    </source>
</evidence>
<keyword evidence="4 6" id="KW-1133">Transmembrane helix</keyword>
<dbReference type="AlphaFoldDB" id="A0A5J5B9X1"/>
<evidence type="ECO:0000256" key="6">
    <source>
        <dbReference type="RuleBase" id="RU363077"/>
    </source>
</evidence>
<dbReference type="InterPro" id="IPR000620">
    <property type="entry name" value="EamA_dom"/>
</dbReference>
<evidence type="ECO:0000256" key="3">
    <source>
        <dbReference type="ARBA" id="ARBA00022692"/>
    </source>
</evidence>
<comment type="similarity">
    <text evidence="2 6">Belongs to the drug/metabolite transporter (DMT) superfamily. Plant drug/metabolite exporter (P-DME) (TC 2.A.7.4) family.</text>
</comment>
<dbReference type="InterPro" id="IPR030184">
    <property type="entry name" value="WAT1-related"/>
</dbReference>
<dbReference type="InterPro" id="IPR037185">
    <property type="entry name" value="EmrE-like"/>
</dbReference>
<feature type="transmembrane region" description="Helical" evidence="6">
    <location>
        <begin position="113"/>
        <end position="137"/>
    </location>
</feature>
<feature type="transmembrane region" description="Helical" evidence="6">
    <location>
        <begin position="279"/>
        <end position="297"/>
    </location>
</feature>
<dbReference type="EMBL" id="CM018037">
    <property type="protein sequence ID" value="KAA8539429.1"/>
    <property type="molecule type" value="Genomic_DNA"/>
</dbReference>
<comment type="subcellular location">
    <subcellularLocation>
        <location evidence="1 6">Membrane</location>
        <topology evidence="1 6">Multi-pass membrane protein</topology>
    </subcellularLocation>
</comment>
<feature type="region of interest" description="Disordered" evidence="7">
    <location>
        <begin position="302"/>
        <end position="348"/>
    </location>
</feature>
<evidence type="ECO:0000256" key="4">
    <source>
        <dbReference type="ARBA" id="ARBA00022989"/>
    </source>
</evidence>
<evidence type="ECO:0000259" key="8">
    <source>
        <dbReference type="Pfam" id="PF00892"/>
    </source>
</evidence>
<evidence type="ECO:0000313" key="9">
    <source>
        <dbReference type="EMBL" id="KAA8539429.1"/>
    </source>
</evidence>
<dbReference type="SUPFAM" id="SSF103481">
    <property type="entry name" value="Multidrug resistance efflux transporter EmrE"/>
    <property type="match status" value="1"/>
</dbReference>
<feature type="transmembrane region" description="Helical" evidence="6">
    <location>
        <begin position="157"/>
        <end position="176"/>
    </location>
</feature>
<feature type="transmembrane region" description="Helical" evidence="6">
    <location>
        <begin position="12"/>
        <end position="32"/>
    </location>
</feature>